<dbReference type="PANTHER" id="PTHR24314">
    <property type="entry name" value="NON-SPECIFIC LIPID TRANSFER PROTEIN-RELATED"/>
    <property type="match status" value="1"/>
</dbReference>
<dbReference type="InterPro" id="IPR002347">
    <property type="entry name" value="SDR_fam"/>
</dbReference>
<dbReference type="PANTHER" id="PTHR24314:SF21">
    <property type="entry name" value="CHLOROPHYLL(IDE) B REDUCTASE NYC1, CHLOROPLASTIC-RELATED"/>
    <property type="match status" value="1"/>
</dbReference>
<gene>
    <name evidence="1" type="ORF">ASZ90_018510</name>
</gene>
<dbReference type="EMBL" id="LNQE01001860">
    <property type="protein sequence ID" value="KUG04064.1"/>
    <property type="molecule type" value="Genomic_DNA"/>
</dbReference>
<comment type="caution">
    <text evidence="1">The sequence shown here is derived from an EMBL/GenBank/DDBJ whole genome shotgun (WGS) entry which is preliminary data.</text>
</comment>
<dbReference type="InterPro" id="IPR020904">
    <property type="entry name" value="Sc_DH/Rdtase_CS"/>
</dbReference>
<reference evidence="1" key="1">
    <citation type="journal article" date="2015" name="Proc. Natl. Acad. Sci. U.S.A.">
        <title>Networks of energetic and metabolic interactions define dynamics in microbial communities.</title>
        <authorList>
            <person name="Embree M."/>
            <person name="Liu J.K."/>
            <person name="Al-Bassam M.M."/>
            <person name="Zengler K."/>
        </authorList>
    </citation>
    <scope>NUCLEOTIDE SEQUENCE</scope>
</reference>
<dbReference type="Gene3D" id="3.40.50.720">
    <property type="entry name" value="NAD(P)-binding Rossmann-like Domain"/>
    <property type="match status" value="1"/>
</dbReference>
<dbReference type="PROSITE" id="PS00061">
    <property type="entry name" value="ADH_SHORT"/>
    <property type="match status" value="1"/>
</dbReference>
<dbReference type="GO" id="GO:0010304">
    <property type="term" value="P:PSII associated light-harvesting complex II catabolic process"/>
    <property type="evidence" value="ECO:0007669"/>
    <property type="project" value="TreeGrafter"/>
</dbReference>
<dbReference type="InterPro" id="IPR052625">
    <property type="entry name" value="Chl_b_Red"/>
</dbReference>
<dbReference type="InterPro" id="IPR036291">
    <property type="entry name" value="NAD(P)-bd_dom_sf"/>
</dbReference>
<sequence length="262" mass="29473">MKNIVITGSTRGIGLAMAKEFLQYGCNVTVSGRSEESFELAKKELSGFPEQICYVSCNVRIKPELENLWDKSVAKWGRVDVWINNAGQNCPYEFAYDTEQHYVDAVIDTNIKGLIYGSQVAAKNMLAQGSGQIWNMEGLGSNDMIQVKTILYGTTKHALTYFTKGLAKELEGSQVLAGRLSPGMMLTDFITKTPDGDRSPVLEEQRFKRIFNILADRPESVAAYFIPRILNNTKNNAHLVWLTNTKAMKRFITAVFRKRQLI</sequence>
<dbReference type="PRINTS" id="PR00080">
    <property type="entry name" value="SDRFAMILY"/>
</dbReference>
<dbReference type="GO" id="GO:0034256">
    <property type="term" value="F:chlorophyll(ide) b reductase activity"/>
    <property type="evidence" value="ECO:0007669"/>
    <property type="project" value="TreeGrafter"/>
</dbReference>
<dbReference type="Pfam" id="PF00106">
    <property type="entry name" value="adh_short"/>
    <property type="match status" value="1"/>
</dbReference>
<accession>A0A0W8E5W7</accession>
<name>A0A0W8E5W7_9ZZZZ</name>
<protein>
    <submittedName>
        <fullName evidence="1">Short-chain dehydrogenase/reductase sdr</fullName>
    </submittedName>
</protein>
<dbReference type="SUPFAM" id="SSF51735">
    <property type="entry name" value="NAD(P)-binding Rossmann-fold domains"/>
    <property type="match status" value="1"/>
</dbReference>
<dbReference type="CDD" id="cd05233">
    <property type="entry name" value="SDR_c"/>
    <property type="match status" value="1"/>
</dbReference>
<evidence type="ECO:0000313" key="1">
    <source>
        <dbReference type="EMBL" id="KUG04064.1"/>
    </source>
</evidence>
<dbReference type="PRINTS" id="PR00081">
    <property type="entry name" value="GDHRDH"/>
</dbReference>
<dbReference type="GO" id="GO:0015996">
    <property type="term" value="P:chlorophyll catabolic process"/>
    <property type="evidence" value="ECO:0007669"/>
    <property type="project" value="TreeGrafter"/>
</dbReference>
<organism evidence="1">
    <name type="scientific">hydrocarbon metagenome</name>
    <dbReference type="NCBI Taxonomy" id="938273"/>
    <lineage>
        <taxon>unclassified sequences</taxon>
        <taxon>metagenomes</taxon>
        <taxon>ecological metagenomes</taxon>
    </lineage>
</organism>
<dbReference type="AlphaFoldDB" id="A0A0W8E5W7"/>
<proteinExistence type="predicted"/>